<dbReference type="EMBL" id="CP007155">
    <property type="protein sequence ID" value="AHH98232.1"/>
    <property type="molecule type" value="Genomic_DNA"/>
</dbReference>
<feature type="compositionally biased region" description="Polar residues" evidence="1">
    <location>
        <begin position="154"/>
        <end position="169"/>
    </location>
</feature>
<sequence>MARSYARLMTSIWRNREFRGLDSAAQRMYLLLVTQPDISAAGTLPLTVRRWADLAADTDIQGVTSALTTLAAKRFIAFDRNTEELLVRSFVKWDGGHRNSKRRPVIFRAAEELVSPALRRVLADEFSRLDLPVNFLTDSPSDTASDGLSRAASDPTSVQIDEQMPSSAFPQVDRLSDALSDSPADAPSQFEGVVLRTTQKKEQKTPPTVGREAPGTQQIVGAWIDTCRKRPPGNVIGQISKNVKAMLEEGIDHSDVQAGLLEWARKALHPSTLPSVVNEVMNRPASPARPVGPVGSGSKRMDKALAALAPDDPFRAQYAAAQAAAAEQTASSAETWLVIEGGKTA</sequence>
<reference evidence="2 3" key="1">
    <citation type="journal article" date="2014" name="BMC Genomics">
        <title>Complete genome sequence of producer of the glycopeptide antibiotic Aculeximycin Kutzneria albida DSM 43870T, a representative of minor genus of Pseudonocardiaceae.</title>
        <authorList>
            <person name="Rebets Y."/>
            <person name="Tokovenko B."/>
            <person name="Lushchyk I."/>
            <person name="Ruckert C."/>
            <person name="Zaburannyi N."/>
            <person name="Bechthold A."/>
            <person name="Kalinowski J."/>
            <person name="Luzhetskyy A."/>
        </authorList>
    </citation>
    <scope>NUCLEOTIDE SEQUENCE [LARGE SCALE GENOMIC DNA]</scope>
    <source>
        <strain evidence="2">DSM 43870</strain>
    </source>
</reference>
<name>W5WBJ6_9PSEU</name>
<gene>
    <name evidence="2" type="ORF">KALB_4870</name>
</gene>
<dbReference type="eggNOG" id="ENOG5033E7Z">
    <property type="taxonomic scope" value="Bacteria"/>
</dbReference>
<dbReference type="RefSeq" id="WP_025358261.1">
    <property type="nucleotide sequence ID" value="NZ_CP007155.1"/>
</dbReference>
<dbReference type="STRING" id="1449976.KALB_4870"/>
<dbReference type="HOGENOM" id="CLU_782832_0_0_11"/>
<dbReference type="AlphaFoldDB" id="W5WBJ6"/>
<protein>
    <submittedName>
        <fullName evidence="2">Uncharacterized protein</fullName>
    </submittedName>
</protein>
<dbReference type="OrthoDB" id="3667154at2"/>
<dbReference type="KEGG" id="kal:KALB_4870"/>
<keyword evidence="3" id="KW-1185">Reference proteome</keyword>
<proteinExistence type="predicted"/>
<organism evidence="2 3">
    <name type="scientific">Kutzneria albida DSM 43870</name>
    <dbReference type="NCBI Taxonomy" id="1449976"/>
    <lineage>
        <taxon>Bacteria</taxon>
        <taxon>Bacillati</taxon>
        <taxon>Actinomycetota</taxon>
        <taxon>Actinomycetes</taxon>
        <taxon>Pseudonocardiales</taxon>
        <taxon>Pseudonocardiaceae</taxon>
        <taxon>Kutzneria</taxon>
    </lineage>
</organism>
<accession>W5WBJ6</accession>
<feature type="region of interest" description="Disordered" evidence="1">
    <location>
        <begin position="140"/>
        <end position="169"/>
    </location>
</feature>
<evidence type="ECO:0000313" key="2">
    <source>
        <dbReference type="EMBL" id="AHH98232.1"/>
    </source>
</evidence>
<dbReference type="Proteomes" id="UP000019225">
    <property type="component" value="Chromosome"/>
</dbReference>
<evidence type="ECO:0000313" key="3">
    <source>
        <dbReference type="Proteomes" id="UP000019225"/>
    </source>
</evidence>
<evidence type="ECO:0000256" key="1">
    <source>
        <dbReference type="SAM" id="MobiDB-lite"/>
    </source>
</evidence>